<feature type="repeat" description="WD" evidence="3">
    <location>
        <begin position="246"/>
        <end position="287"/>
    </location>
</feature>
<evidence type="ECO:0000256" key="3">
    <source>
        <dbReference type="PROSITE-ProRule" id="PRU00221"/>
    </source>
</evidence>
<dbReference type="CDD" id="cd00200">
    <property type="entry name" value="WD40"/>
    <property type="match status" value="1"/>
</dbReference>
<proteinExistence type="predicted"/>
<dbReference type="InParanoid" id="A0A0D0AK73"/>
<dbReference type="PROSITE" id="PS50082">
    <property type="entry name" value="WD_REPEATS_2"/>
    <property type="match status" value="3"/>
</dbReference>
<dbReference type="InterPro" id="IPR036322">
    <property type="entry name" value="WD40_repeat_dom_sf"/>
</dbReference>
<sequence length="558" mass="61251">MASESTKAATTKSILKPVTTLKGHENRIGSITYFPDGQRMISGSDDTTARQWDVKAGKEIEEARGVFEGSIYATAVSRNGRWVVTGGEDGPGRRGGLKACEVETGIVKTFKGHSSLITCIDISADSKLLASGSWDAAARIWNLDTGKLVAGPFKSKDETGSVRFSTDSKKLAVKSNTGQCLEVWDVQSQKLDISVGKPACRSGYKYSPVFWTNNKQIITAFNFTEDDNTTIYEFDGSTLKTIGTPFEGHTQLVTGLALSFDNALLVSASYDNTIKLWAFESRQLLASFDIQNLLRLVLSPDSHQLAYTTFAEGNYKICICDTPPDVLAQARTNARKKAVLRDPLDSDATRRPLAGRRKPPISAISMAPRPLPTAKPQKSMSLRLGSFLRFAPSASTVRPVRNDQPNPLDVPATLPIPSSVSGQAVTRFDHFEISSPPPRSNGVVQSLREHLSFLVPRHSHGPPVVEVAPGRKVARLVAVKLPEYKKVDDTRHPSSQQAAAPQENDTSDIDSLPDVHWCKAFLCYYSCWSHGRLRMPPRWRLERVDLPRQDDTTNGSHS</sequence>
<dbReference type="PANTHER" id="PTHR19848:SF8">
    <property type="entry name" value="F-BOX AND WD REPEAT DOMAIN CONTAINING 7"/>
    <property type="match status" value="1"/>
</dbReference>
<feature type="repeat" description="WD" evidence="3">
    <location>
        <begin position="110"/>
        <end position="151"/>
    </location>
</feature>
<dbReference type="FunCoup" id="A0A0D0AK73">
    <property type="interactions" value="16"/>
</dbReference>
<dbReference type="Pfam" id="PF00400">
    <property type="entry name" value="WD40"/>
    <property type="match status" value="4"/>
</dbReference>
<gene>
    <name evidence="5" type="ORF">CY34DRAFT_809291</name>
</gene>
<evidence type="ECO:0000256" key="2">
    <source>
        <dbReference type="ARBA" id="ARBA00022737"/>
    </source>
</evidence>
<dbReference type="EMBL" id="KN835390">
    <property type="protein sequence ID" value="KIK38494.1"/>
    <property type="molecule type" value="Genomic_DNA"/>
</dbReference>
<dbReference type="SUPFAM" id="SSF50978">
    <property type="entry name" value="WD40 repeat-like"/>
    <property type="match status" value="1"/>
</dbReference>
<feature type="region of interest" description="Disordered" evidence="4">
    <location>
        <begin position="344"/>
        <end position="377"/>
    </location>
</feature>
<dbReference type="InterPro" id="IPR019775">
    <property type="entry name" value="WD40_repeat_CS"/>
</dbReference>
<dbReference type="SMART" id="SM00320">
    <property type="entry name" value="WD40"/>
    <property type="match status" value="4"/>
</dbReference>
<evidence type="ECO:0008006" key="7">
    <source>
        <dbReference type="Google" id="ProtNLM"/>
    </source>
</evidence>
<dbReference type="AlphaFoldDB" id="A0A0D0AK73"/>
<dbReference type="OrthoDB" id="2624652at2759"/>
<dbReference type="PROSITE" id="PS50294">
    <property type="entry name" value="WD_REPEATS_REGION"/>
    <property type="match status" value="3"/>
</dbReference>
<name>A0A0D0AK73_9AGAM</name>
<dbReference type="PANTHER" id="PTHR19848">
    <property type="entry name" value="WD40 REPEAT PROTEIN"/>
    <property type="match status" value="1"/>
</dbReference>
<dbReference type="InterPro" id="IPR020472">
    <property type="entry name" value="WD40_PAC1"/>
</dbReference>
<evidence type="ECO:0000256" key="4">
    <source>
        <dbReference type="SAM" id="MobiDB-lite"/>
    </source>
</evidence>
<dbReference type="HOGENOM" id="CLU_031226_0_0_1"/>
<evidence type="ECO:0000313" key="5">
    <source>
        <dbReference type="EMBL" id="KIK38494.1"/>
    </source>
</evidence>
<dbReference type="InterPro" id="IPR015943">
    <property type="entry name" value="WD40/YVTN_repeat-like_dom_sf"/>
</dbReference>
<dbReference type="PROSITE" id="PS00678">
    <property type="entry name" value="WD_REPEATS_1"/>
    <property type="match status" value="1"/>
</dbReference>
<evidence type="ECO:0000313" key="6">
    <source>
        <dbReference type="Proteomes" id="UP000054485"/>
    </source>
</evidence>
<feature type="repeat" description="WD" evidence="3">
    <location>
        <begin position="21"/>
        <end position="62"/>
    </location>
</feature>
<dbReference type="Proteomes" id="UP000054485">
    <property type="component" value="Unassembled WGS sequence"/>
</dbReference>
<keyword evidence="6" id="KW-1185">Reference proteome</keyword>
<accession>A0A0D0AK73</accession>
<dbReference type="PRINTS" id="PR00320">
    <property type="entry name" value="GPROTEINBRPT"/>
</dbReference>
<dbReference type="Gene3D" id="2.130.10.10">
    <property type="entry name" value="YVTN repeat-like/Quinoprotein amine dehydrogenase"/>
    <property type="match status" value="3"/>
</dbReference>
<protein>
    <recommendedName>
        <fullName evidence="7">WD40 repeat-like protein</fullName>
    </recommendedName>
</protein>
<feature type="region of interest" description="Disordered" evidence="4">
    <location>
        <begin position="487"/>
        <end position="509"/>
    </location>
</feature>
<reference evidence="6" key="2">
    <citation type="submission" date="2015-01" db="EMBL/GenBank/DDBJ databases">
        <title>Evolutionary Origins and Diversification of the Mycorrhizal Mutualists.</title>
        <authorList>
            <consortium name="DOE Joint Genome Institute"/>
            <consortium name="Mycorrhizal Genomics Consortium"/>
            <person name="Kohler A."/>
            <person name="Kuo A."/>
            <person name="Nagy L.G."/>
            <person name="Floudas D."/>
            <person name="Copeland A."/>
            <person name="Barry K.W."/>
            <person name="Cichocki N."/>
            <person name="Veneault-Fourrey C."/>
            <person name="LaButti K."/>
            <person name="Lindquist E.A."/>
            <person name="Lipzen A."/>
            <person name="Lundell T."/>
            <person name="Morin E."/>
            <person name="Murat C."/>
            <person name="Riley R."/>
            <person name="Ohm R."/>
            <person name="Sun H."/>
            <person name="Tunlid A."/>
            <person name="Henrissat B."/>
            <person name="Grigoriev I.V."/>
            <person name="Hibbett D.S."/>
            <person name="Martin F."/>
        </authorList>
    </citation>
    <scope>NUCLEOTIDE SEQUENCE [LARGE SCALE GENOMIC DNA]</scope>
    <source>
        <strain evidence="6">UH-Slu-Lm8-n1</strain>
    </source>
</reference>
<organism evidence="5 6">
    <name type="scientific">Suillus luteus UH-Slu-Lm8-n1</name>
    <dbReference type="NCBI Taxonomy" id="930992"/>
    <lineage>
        <taxon>Eukaryota</taxon>
        <taxon>Fungi</taxon>
        <taxon>Dikarya</taxon>
        <taxon>Basidiomycota</taxon>
        <taxon>Agaricomycotina</taxon>
        <taxon>Agaricomycetes</taxon>
        <taxon>Agaricomycetidae</taxon>
        <taxon>Boletales</taxon>
        <taxon>Suillineae</taxon>
        <taxon>Suillaceae</taxon>
        <taxon>Suillus</taxon>
    </lineage>
</organism>
<evidence type="ECO:0000256" key="1">
    <source>
        <dbReference type="ARBA" id="ARBA00022574"/>
    </source>
</evidence>
<keyword evidence="1 3" id="KW-0853">WD repeat</keyword>
<dbReference type="STRING" id="930992.A0A0D0AK73"/>
<reference evidence="5 6" key="1">
    <citation type="submission" date="2014-04" db="EMBL/GenBank/DDBJ databases">
        <authorList>
            <consortium name="DOE Joint Genome Institute"/>
            <person name="Kuo A."/>
            <person name="Ruytinx J."/>
            <person name="Rineau F."/>
            <person name="Colpaert J."/>
            <person name="Kohler A."/>
            <person name="Nagy L.G."/>
            <person name="Floudas D."/>
            <person name="Copeland A."/>
            <person name="Barry K.W."/>
            <person name="Cichocki N."/>
            <person name="Veneault-Fourrey C."/>
            <person name="LaButti K."/>
            <person name="Lindquist E.A."/>
            <person name="Lipzen A."/>
            <person name="Lundell T."/>
            <person name="Morin E."/>
            <person name="Murat C."/>
            <person name="Sun H."/>
            <person name="Tunlid A."/>
            <person name="Henrissat B."/>
            <person name="Grigoriev I.V."/>
            <person name="Hibbett D.S."/>
            <person name="Martin F."/>
            <person name="Nordberg H.P."/>
            <person name="Cantor M.N."/>
            <person name="Hua S.X."/>
        </authorList>
    </citation>
    <scope>NUCLEOTIDE SEQUENCE [LARGE SCALE GENOMIC DNA]</scope>
    <source>
        <strain evidence="5 6">UH-Slu-Lm8-n1</strain>
    </source>
</reference>
<dbReference type="InterPro" id="IPR001680">
    <property type="entry name" value="WD40_rpt"/>
</dbReference>
<keyword evidence="2" id="KW-0677">Repeat</keyword>